<dbReference type="EMBL" id="JAGMVS010000044">
    <property type="protein sequence ID" value="MCM2436995.1"/>
    <property type="molecule type" value="Genomic_DNA"/>
</dbReference>
<evidence type="ECO:0000313" key="2">
    <source>
        <dbReference type="EMBL" id="MCM2436995.1"/>
    </source>
</evidence>
<organism evidence="2 3">
    <name type="scientific">Periweissella beninensis</name>
    <dbReference type="NCBI Taxonomy" id="504936"/>
    <lineage>
        <taxon>Bacteria</taxon>
        <taxon>Bacillati</taxon>
        <taxon>Bacillota</taxon>
        <taxon>Bacilli</taxon>
        <taxon>Lactobacillales</taxon>
        <taxon>Lactobacillaceae</taxon>
        <taxon>Periweissella</taxon>
    </lineage>
</organism>
<accession>A0ABT0VGS4</accession>
<name>A0ABT0VGS4_9LACO</name>
<evidence type="ECO:0000256" key="1">
    <source>
        <dbReference type="SAM" id="MobiDB-lite"/>
    </source>
</evidence>
<feature type="compositionally biased region" description="Polar residues" evidence="1">
    <location>
        <begin position="45"/>
        <end position="63"/>
    </location>
</feature>
<sequence>MSLDYDYAKIRVTPTPAVLPVQPVASEPLGMAQADSQFAGHEHPAQSSATSVAKQSTTKPPLSLNTEINKINAELLGRDVKLKYRLHQRTGRTYVQLVDMQTNKVLKEIPSAKMLDIIGKIWDQMGIAVDRKG</sequence>
<dbReference type="PANTHER" id="PTHR37166">
    <property type="entry name" value="PROTEIN FLAG"/>
    <property type="match status" value="1"/>
</dbReference>
<dbReference type="SUPFAM" id="SSF160214">
    <property type="entry name" value="FlaG-like"/>
    <property type="match status" value="1"/>
</dbReference>
<dbReference type="PANTHER" id="PTHR37166:SF1">
    <property type="entry name" value="PROTEIN FLAG"/>
    <property type="match status" value="1"/>
</dbReference>
<keyword evidence="2" id="KW-0282">Flagellum</keyword>
<protein>
    <submittedName>
        <fullName evidence="2">Flagellar protein FlaG</fullName>
    </submittedName>
</protein>
<dbReference type="Gene3D" id="3.30.160.170">
    <property type="entry name" value="FlaG-like"/>
    <property type="match status" value="1"/>
</dbReference>
<feature type="region of interest" description="Disordered" evidence="1">
    <location>
        <begin position="34"/>
        <end position="63"/>
    </location>
</feature>
<reference evidence="2" key="1">
    <citation type="submission" date="2021-04" db="EMBL/GenBank/DDBJ databases">
        <title>Taxonomic assessment of Weissella genus.</title>
        <authorList>
            <person name="Fanelli F."/>
            <person name="Chieffi D."/>
            <person name="Dell'Aquila A."/>
            <person name="Gyu-Sung C."/>
            <person name="Franz C.M.A.P."/>
            <person name="Fusco V."/>
        </authorList>
    </citation>
    <scope>NUCLEOTIDE SEQUENCE</scope>
    <source>
        <strain evidence="2">LMG 25373</strain>
    </source>
</reference>
<keyword evidence="2" id="KW-0969">Cilium</keyword>
<dbReference type="InterPro" id="IPR035924">
    <property type="entry name" value="FlaG-like_sf"/>
</dbReference>
<comment type="caution">
    <text evidence="2">The sequence shown here is derived from an EMBL/GenBank/DDBJ whole genome shotgun (WGS) entry which is preliminary data.</text>
</comment>
<dbReference type="Pfam" id="PF03646">
    <property type="entry name" value="FlaG"/>
    <property type="match status" value="1"/>
</dbReference>
<proteinExistence type="predicted"/>
<dbReference type="Proteomes" id="UP001057481">
    <property type="component" value="Unassembled WGS sequence"/>
</dbReference>
<keyword evidence="3" id="KW-1185">Reference proteome</keyword>
<gene>
    <name evidence="2" type="ORF">KAK10_03490</name>
</gene>
<dbReference type="InterPro" id="IPR005186">
    <property type="entry name" value="FlaG"/>
</dbReference>
<keyword evidence="2" id="KW-0966">Cell projection</keyword>
<dbReference type="RefSeq" id="WP_205144163.1">
    <property type="nucleotide sequence ID" value="NZ_JAFBDN010000022.1"/>
</dbReference>
<evidence type="ECO:0000313" key="3">
    <source>
        <dbReference type="Proteomes" id="UP001057481"/>
    </source>
</evidence>